<dbReference type="Proteomes" id="UP001153269">
    <property type="component" value="Unassembled WGS sequence"/>
</dbReference>
<sequence length="106" mass="11293">MHKHTGGGQRSWAKFIDTPARVQREIMFAQATLNEIQRSGDTITLSSLPSQAGHVMHPGQDARLAAGQVDDKAAYTVSLITGSQRVVSEMKMTATSLQGEVKAAGA</sequence>
<evidence type="ECO:0000313" key="1">
    <source>
        <dbReference type="EMBL" id="CAB1430324.1"/>
    </source>
</evidence>
<dbReference type="EMBL" id="CADEAL010001224">
    <property type="protein sequence ID" value="CAB1430324.1"/>
    <property type="molecule type" value="Genomic_DNA"/>
</dbReference>
<comment type="caution">
    <text evidence="1">The sequence shown here is derived from an EMBL/GenBank/DDBJ whole genome shotgun (WGS) entry which is preliminary data.</text>
</comment>
<protein>
    <submittedName>
        <fullName evidence="1">Uncharacterized protein</fullName>
    </submittedName>
</protein>
<organism evidence="1 2">
    <name type="scientific">Pleuronectes platessa</name>
    <name type="common">European plaice</name>
    <dbReference type="NCBI Taxonomy" id="8262"/>
    <lineage>
        <taxon>Eukaryota</taxon>
        <taxon>Metazoa</taxon>
        <taxon>Chordata</taxon>
        <taxon>Craniata</taxon>
        <taxon>Vertebrata</taxon>
        <taxon>Euteleostomi</taxon>
        <taxon>Actinopterygii</taxon>
        <taxon>Neopterygii</taxon>
        <taxon>Teleostei</taxon>
        <taxon>Neoteleostei</taxon>
        <taxon>Acanthomorphata</taxon>
        <taxon>Carangaria</taxon>
        <taxon>Pleuronectiformes</taxon>
        <taxon>Pleuronectoidei</taxon>
        <taxon>Pleuronectidae</taxon>
        <taxon>Pleuronectes</taxon>
    </lineage>
</organism>
<name>A0A9N7YN67_PLEPL</name>
<dbReference type="AlphaFoldDB" id="A0A9N7YN67"/>
<accession>A0A9N7YN67</accession>
<gene>
    <name evidence="1" type="ORF">PLEPLA_LOCUS18306</name>
</gene>
<proteinExistence type="predicted"/>
<keyword evidence="2" id="KW-1185">Reference proteome</keyword>
<reference evidence="1" key="1">
    <citation type="submission" date="2020-03" db="EMBL/GenBank/DDBJ databases">
        <authorList>
            <person name="Weist P."/>
        </authorList>
    </citation>
    <scope>NUCLEOTIDE SEQUENCE</scope>
</reference>
<evidence type="ECO:0000313" key="2">
    <source>
        <dbReference type="Proteomes" id="UP001153269"/>
    </source>
</evidence>